<feature type="compositionally biased region" description="Basic and acidic residues" evidence="1">
    <location>
        <begin position="65"/>
        <end position="75"/>
    </location>
</feature>
<keyword evidence="3" id="KW-1185">Reference proteome</keyword>
<feature type="compositionally biased region" description="Basic residues" evidence="1">
    <location>
        <begin position="13"/>
        <end position="25"/>
    </location>
</feature>
<protein>
    <submittedName>
        <fullName evidence="2">Uncharacterized protein</fullName>
    </submittedName>
</protein>
<name>A0A2V1E803_9PLEO</name>
<evidence type="ECO:0000256" key="1">
    <source>
        <dbReference type="SAM" id="MobiDB-lite"/>
    </source>
</evidence>
<reference evidence="2 3" key="1">
    <citation type="journal article" date="2018" name="Sci. Rep.">
        <title>Comparative genomics provides insights into the lifestyle and reveals functional heterogeneity of dark septate endophytic fungi.</title>
        <authorList>
            <person name="Knapp D.G."/>
            <person name="Nemeth J.B."/>
            <person name="Barry K."/>
            <person name="Hainaut M."/>
            <person name="Henrissat B."/>
            <person name="Johnson J."/>
            <person name="Kuo A."/>
            <person name="Lim J.H.P."/>
            <person name="Lipzen A."/>
            <person name="Nolan M."/>
            <person name="Ohm R.A."/>
            <person name="Tamas L."/>
            <person name="Grigoriev I.V."/>
            <person name="Spatafora J.W."/>
            <person name="Nagy L.G."/>
            <person name="Kovacs G.M."/>
        </authorList>
    </citation>
    <scope>NUCLEOTIDE SEQUENCE [LARGE SCALE GENOMIC DNA]</scope>
    <source>
        <strain evidence="2 3">DSE2036</strain>
    </source>
</reference>
<gene>
    <name evidence="2" type="ORF">DM02DRAFT_406755</name>
</gene>
<feature type="region of interest" description="Disordered" evidence="1">
    <location>
        <begin position="1"/>
        <end position="131"/>
    </location>
</feature>
<proteinExistence type="predicted"/>
<dbReference type="AlphaFoldDB" id="A0A2V1E803"/>
<accession>A0A2V1E803</accession>
<sequence length="131" mass="16270">MVTAMREPVTSSRKNRHWNQTHRTRSISSQTHHQNFLPKKKHRHHHHTTDYEEIPGRWVRHQLQFRRDQRRRQQGERWQPQQQEEQPPPCPSRYSKYQKPRRPQAQKEQQLGPLRCPRCRTRHRPTVQEER</sequence>
<dbReference type="EMBL" id="KZ805307">
    <property type="protein sequence ID" value="PVI06728.1"/>
    <property type="molecule type" value="Genomic_DNA"/>
</dbReference>
<feature type="compositionally biased region" description="Basic residues" evidence="1">
    <location>
        <begin position="38"/>
        <end position="47"/>
    </location>
</feature>
<evidence type="ECO:0000313" key="3">
    <source>
        <dbReference type="Proteomes" id="UP000244855"/>
    </source>
</evidence>
<feature type="compositionally biased region" description="Low complexity" evidence="1">
    <location>
        <begin position="76"/>
        <end position="85"/>
    </location>
</feature>
<evidence type="ECO:0000313" key="2">
    <source>
        <dbReference type="EMBL" id="PVI06728.1"/>
    </source>
</evidence>
<organism evidence="2 3">
    <name type="scientific">Periconia macrospinosa</name>
    <dbReference type="NCBI Taxonomy" id="97972"/>
    <lineage>
        <taxon>Eukaryota</taxon>
        <taxon>Fungi</taxon>
        <taxon>Dikarya</taxon>
        <taxon>Ascomycota</taxon>
        <taxon>Pezizomycotina</taxon>
        <taxon>Dothideomycetes</taxon>
        <taxon>Pleosporomycetidae</taxon>
        <taxon>Pleosporales</taxon>
        <taxon>Massarineae</taxon>
        <taxon>Periconiaceae</taxon>
        <taxon>Periconia</taxon>
    </lineage>
</organism>
<dbReference type="Proteomes" id="UP000244855">
    <property type="component" value="Unassembled WGS sequence"/>
</dbReference>